<evidence type="ECO:0000313" key="2">
    <source>
        <dbReference type="EMBL" id="QEW04568.1"/>
    </source>
</evidence>
<organism evidence="2 3">
    <name type="scientific">Microbacterium lushaniae</name>
    <dbReference type="NCBI Taxonomy" id="2614639"/>
    <lineage>
        <taxon>Bacteria</taxon>
        <taxon>Bacillati</taxon>
        <taxon>Actinomycetota</taxon>
        <taxon>Actinomycetes</taxon>
        <taxon>Micrococcales</taxon>
        <taxon>Microbacteriaceae</taxon>
        <taxon>Microbacterium</taxon>
    </lineage>
</organism>
<keyword evidence="1" id="KW-0732">Signal</keyword>
<dbReference type="Pfam" id="PF13343">
    <property type="entry name" value="SBP_bac_6"/>
    <property type="match status" value="1"/>
</dbReference>
<dbReference type="Proteomes" id="UP000325516">
    <property type="component" value="Chromosome"/>
</dbReference>
<proteinExistence type="predicted"/>
<gene>
    <name evidence="2" type="ORF">F6J85_16750</name>
</gene>
<dbReference type="Gene3D" id="3.40.190.10">
    <property type="entry name" value="Periplasmic binding protein-like II"/>
    <property type="match status" value="2"/>
</dbReference>
<dbReference type="PANTHER" id="PTHR30006:SF2">
    <property type="entry name" value="ABC TRANSPORTER SUBSTRATE-BINDING PROTEIN"/>
    <property type="match status" value="1"/>
</dbReference>
<protein>
    <submittedName>
        <fullName evidence="2">Extracellular solute-binding protein</fullName>
    </submittedName>
</protein>
<dbReference type="KEGG" id="mlz:F6J85_16750"/>
<sequence>MTPGYIGVSNLPSTMESHMRRSLSAMALVAAATLALTGCAGGGEAPAATEGGGGSGSELEELISAAQDEGSLVFYLTPPEATAQQLADAFYDEYGIEAEFVRMTGGELAARYSAEVEAGAPAADLVMPSYDEFIDKGLDEGWLTGLDEADIPGYDEFPEEGKLADGAVAVVQFAPSGLSWNTEALGDLPAPETFEDLADPQYEGKLLLTDPSSSQAYIQFWTMVADAYGMETVEAIAGNAVRLYNSVVPMTEALGAGEGAVTGPNVGQVVAGAAKSGAPVEFTVPDLTNGPEIVLSLSADAQSPNAARLFAHFVLSEAGQDIINAAPGNISAYNFDEMPAEYVRIDRDSALENEQAILDAFGL</sequence>
<keyword evidence="3" id="KW-1185">Reference proteome</keyword>
<dbReference type="SUPFAM" id="SSF53850">
    <property type="entry name" value="Periplasmic binding protein-like II"/>
    <property type="match status" value="1"/>
</dbReference>
<dbReference type="PANTHER" id="PTHR30006">
    <property type="entry name" value="THIAMINE-BINDING PERIPLASMIC PROTEIN-RELATED"/>
    <property type="match status" value="1"/>
</dbReference>
<evidence type="ECO:0000256" key="1">
    <source>
        <dbReference type="ARBA" id="ARBA00022729"/>
    </source>
</evidence>
<accession>A0A5J6L7Z0</accession>
<dbReference type="AlphaFoldDB" id="A0A5J6L7Z0"/>
<evidence type="ECO:0000313" key="3">
    <source>
        <dbReference type="Proteomes" id="UP000325516"/>
    </source>
</evidence>
<name>A0A5J6L7Z0_9MICO</name>
<reference evidence="3" key="1">
    <citation type="submission" date="2019-09" db="EMBL/GenBank/DDBJ databases">
        <title>Mumia zhuanghuii sp. nov. isolated from the intestinal contents of plateau pika (Ochotona curzoniae) in the Qinghai-Tibet plateau of China.</title>
        <authorList>
            <person name="Tian Z."/>
        </authorList>
    </citation>
    <scope>NUCLEOTIDE SEQUENCE [LARGE SCALE GENOMIC DNA]</scope>
    <source>
        <strain evidence="3">L-031</strain>
    </source>
</reference>
<dbReference type="EMBL" id="CP044232">
    <property type="protein sequence ID" value="QEW04568.1"/>
    <property type="molecule type" value="Genomic_DNA"/>
</dbReference>